<evidence type="ECO:0000256" key="1">
    <source>
        <dbReference type="SAM" id="SignalP"/>
    </source>
</evidence>
<gene>
    <name evidence="2" type="ORF">OLEA9_A076737</name>
</gene>
<name>A0A8S0QSS5_OLEEU</name>
<dbReference type="OrthoDB" id="1413556at2759"/>
<reference evidence="2 3" key="1">
    <citation type="submission" date="2019-12" db="EMBL/GenBank/DDBJ databases">
        <authorList>
            <person name="Alioto T."/>
            <person name="Alioto T."/>
            <person name="Gomez Garrido J."/>
        </authorList>
    </citation>
    <scope>NUCLEOTIDE SEQUENCE [LARGE SCALE GENOMIC DNA]</scope>
</reference>
<feature type="signal peptide" evidence="1">
    <location>
        <begin position="1"/>
        <end position="22"/>
    </location>
</feature>
<organism evidence="2 3">
    <name type="scientific">Olea europaea subsp. europaea</name>
    <dbReference type="NCBI Taxonomy" id="158383"/>
    <lineage>
        <taxon>Eukaryota</taxon>
        <taxon>Viridiplantae</taxon>
        <taxon>Streptophyta</taxon>
        <taxon>Embryophyta</taxon>
        <taxon>Tracheophyta</taxon>
        <taxon>Spermatophyta</taxon>
        <taxon>Magnoliopsida</taxon>
        <taxon>eudicotyledons</taxon>
        <taxon>Gunneridae</taxon>
        <taxon>Pentapetalae</taxon>
        <taxon>asterids</taxon>
        <taxon>lamiids</taxon>
        <taxon>Lamiales</taxon>
        <taxon>Oleaceae</taxon>
        <taxon>Oleeae</taxon>
        <taxon>Olea</taxon>
    </lineage>
</organism>
<dbReference type="EMBL" id="CACTIH010001927">
    <property type="protein sequence ID" value="CAA2968943.1"/>
    <property type="molecule type" value="Genomic_DNA"/>
</dbReference>
<keyword evidence="3" id="KW-1185">Reference proteome</keyword>
<dbReference type="Proteomes" id="UP000594638">
    <property type="component" value="Unassembled WGS sequence"/>
</dbReference>
<dbReference type="AlphaFoldDB" id="A0A8S0QSS5"/>
<feature type="chain" id="PRO_5035892138" evidence="1">
    <location>
        <begin position="23"/>
        <end position="129"/>
    </location>
</feature>
<dbReference type="Gramene" id="OE9A076737T1">
    <property type="protein sequence ID" value="OE9A076737C1"/>
    <property type="gene ID" value="OE9A076737"/>
</dbReference>
<keyword evidence="1" id="KW-0732">Signal</keyword>
<evidence type="ECO:0000313" key="3">
    <source>
        <dbReference type="Proteomes" id="UP000594638"/>
    </source>
</evidence>
<accession>A0A8S0QSS5</accession>
<proteinExistence type="predicted"/>
<protein>
    <submittedName>
        <fullName evidence="2">Uncharacterized protein</fullName>
    </submittedName>
</protein>
<comment type="caution">
    <text evidence="2">The sequence shown here is derived from an EMBL/GenBank/DDBJ whole genome shotgun (WGS) entry which is preliminary data.</text>
</comment>
<sequence length="129" mass="14978">MTTFKLLMCLTLLLLSSTVVVTRPVKPIRTAREALEAQFEHEKSHLSYQAWPERVSPEVVVTRPVKPIRTAREALEAQFEHEKAHLSYQAWPERVSPEGPDPHDNYRVYVETLRCNNNIFIVLVSSYFQ</sequence>
<evidence type="ECO:0000313" key="2">
    <source>
        <dbReference type="EMBL" id="CAA2968943.1"/>
    </source>
</evidence>